<dbReference type="PANTHER" id="PTHR42756">
    <property type="entry name" value="TRANSCRIPTIONAL REGULATOR, MARR"/>
    <property type="match status" value="1"/>
</dbReference>
<keyword evidence="1" id="KW-0805">Transcription regulation</keyword>
<dbReference type="CDD" id="cd00090">
    <property type="entry name" value="HTH_ARSR"/>
    <property type="match status" value="1"/>
</dbReference>
<comment type="caution">
    <text evidence="5">The sequence shown here is derived from an EMBL/GenBank/DDBJ whole genome shotgun (WGS) entry which is preliminary data.</text>
</comment>
<dbReference type="SUPFAM" id="SSF46785">
    <property type="entry name" value="Winged helix' DNA-binding domain"/>
    <property type="match status" value="1"/>
</dbReference>
<keyword evidence="2" id="KW-0238">DNA-binding</keyword>
<organism evidence="5 6">
    <name type="scientific">Niallia taxi</name>
    <dbReference type="NCBI Taxonomy" id="2499688"/>
    <lineage>
        <taxon>Bacteria</taxon>
        <taxon>Bacillati</taxon>
        <taxon>Bacillota</taxon>
        <taxon>Bacilli</taxon>
        <taxon>Bacillales</taxon>
        <taxon>Bacillaceae</taxon>
        <taxon>Niallia</taxon>
    </lineage>
</organism>
<evidence type="ECO:0000256" key="3">
    <source>
        <dbReference type="ARBA" id="ARBA00023163"/>
    </source>
</evidence>
<dbReference type="RefSeq" id="WP_127735551.1">
    <property type="nucleotide sequence ID" value="NZ_CAJCKN010000014.1"/>
</dbReference>
<dbReference type="InterPro" id="IPR000835">
    <property type="entry name" value="HTH_MarR-typ"/>
</dbReference>
<dbReference type="EMBL" id="RZTZ01000001">
    <property type="protein sequence ID" value="RVT67441.1"/>
    <property type="molecule type" value="Genomic_DNA"/>
</dbReference>
<accession>A0A3S2UYW2</accession>
<keyword evidence="3" id="KW-0804">Transcription</keyword>
<name>A0A3S2UYW2_9BACI</name>
<reference evidence="5 6" key="1">
    <citation type="submission" date="2019-01" db="EMBL/GenBank/DDBJ databases">
        <title>Bacillus sp. M5HDSG1-1, whole genome shotgun sequence.</title>
        <authorList>
            <person name="Tuo L."/>
        </authorList>
    </citation>
    <scope>NUCLEOTIDE SEQUENCE [LARGE SCALE GENOMIC DNA]</scope>
    <source>
        <strain evidence="5 6">M5HDSG1-1</strain>
    </source>
</reference>
<dbReference type="Proteomes" id="UP000288024">
    <property type="component" value="Unassembled WGS sequence"/>
</dbReference>
<dbReference type="InterPro" id="IPR036388">
    <property type="entry name" value="WH-like_DNA-bd_sf"/>
</dbReference>
<dbReference type="GO" id="GO:0003700">
    <property type="term" value="F:DNA-binding transcription factor activity"/>
    <property type="evidence" value="ECO:0007669"/>
    <property type="project" value="InterPro"/>
</dbReference>
<dbReference type="SMART" id="SM00418">
    <property type="entry name" value="HTH_ARSR"/>
    <property type="match status" value="1"/>
</dbReference>
<dbReference type="PANTHER" id="PTHR42756:SF1">
    <property type="entry name" value="TRANSCRIPTIONAL REPRESSOR OF EMRAB OPERON"/>
    <property type="match status" value="1"/>
</dbReference>
<dbReference type="GO" id="GO:0003677">
    <property type="term" value="F:DNA binding"/>
    <property type="evidence" value="ECO:0007669"/>
    <property type="project" value="UniProtKB-KW"/>
</dbReference>
<dbReference type="SMART" id="SM00347">
    <property type="entry name" value="HTH_MARR"/>
    <property type="match status" value="1"/>
</dbReference>
<dbReference type="InterPro" id="IPR036390">
    <property type="entry name" value="WH_DNA-bd_sf"/>
</dbReference>
<dbReference type="InterPro" id="IPR001845">
    <property type="entry name" value="HTH_ArsR_DNA-bd_dom"/>
</dbReference>
<dbReference type="GeneID" id="87615616"/>
<evidence type="ECO:0000313" key="5">
    <source>
        <dbReference type="EMBL" id="RVT67441.1"/>
    </source>
</evidence>
<feature type="domain" description="HTH marR-type" evidence="4">
    <location>
        <begin position="8"/>
        <end position="137"/>
    </location>
</feature>
<gene>
    <name evidence="5" type="ORF">EM808_02890</name>
</gene>
<protein>
    <submittedName>
        <fullName evidence="5">MarR family transcriptional regulator</fullName>
    </submittedName>
</protein>
<proteinExistence type="predicted"/>
<evidence type="ECO:0000256" key="2">
    <source>
        <dbReference type="ARBA" id="ARBA00023125"/>
    </source>
</evidence>
<dbReference type="Pfam" id="PF01047">
    <property type="entry name" value="MarR"/>
    <property type="match status" value="1"/>
</dbReference>
<dbReference type="Gene3D" id="1.10.10.10">
    <property type="entry name" value="Winged helix-like DNA-binding domain superfamily/Winged helix DNA-binding domain"/>
    <property type="match status" value="1"/>
</dbReference>
<evidence type="ECO:0000256" key="1">
    <source>
        <dbReference type="ARBA" id="ARBA00023015"/>
    </source>
</evidence>
<keyword evidence="6" id="KW-1185">Reference proteome</keyword>
<sequence>MRDNCVIQLQIFYQLQKLNNNVNSKFESCLGSSPTRIEILHQLYNADEISQSTLQKEINIDNAAVTRHLKQLEAAGLVSRRKKAEDNRVTLVSLTNSGRQEIAASLQAKKSFIEQTLSGFSASEQEILLDMLSRLSKNVSTVEI</sequence>
<evidence type="ECO:0000313" key="6">
    <source>
        <dbReference type="Proteomes" id="UP000288024"/>
    </source>
</evidence>
<evidence type="ECO:0000259" key="4">
    <source>
        <dbReference type="PROSITE" id="PS50995"/>
    </source>
</evidence>
<dbReference type="InterPro" id="IPR011991">
    <property type="entry name" value="ArsR-like_HTH"/>
</dbReference>
<dbReference type="AlphaFoldDB" id="A0A3S2UYW2"/>
<dbReference type="PROSITE" id="PS50995">
    <property type="entry name" value="HTH_MARR_2"/>
    <property type="match status" value="1"/>
</dbReference>
<dbReference type="PRINTS" id="PR00598">
    <property type="entry name" value="HTHMARR"/>
</dbReference>